<dbReference type="Proteomes" id="UP000502345">
    <property type="component" value="Chromosome"/>
</dbReference>
<evidence type="ECO:0000313" key="1">
    <source>
        <dbReference type="EMBL" id="QIP37568.1"/>
    </source>
</evidence>
<proteinExistence type="predicted"/>
<reference evidence="1 2" key="1">
    <citation type="submission" date="2020-03" db="EMBL/GenBank/DDBJ databases">
        <title>Screen low temperature-resistant strains for efficient degradation of petroleum hydrocarbons under the low temperature.</title>
        <authorList>
            <person name="Wang Y."/>
            <person name="Chen J."/>
        </authorList>
    </citation>
    <scope>NUCLEOTIDE SEQUENCE [LARGE SCALE GENOMIC DNA]</scope>
    <source>
        <strain evidence="1 2">KB1</strain>
    </source>
</reference>
<name>A0A6G9CL11_RHOER</name>
<dbReference type="RefSeq" id="WP_030535770.1">
    <property type="nucleotide sequence ID" value="NZ_AP018733.1"/>
</dbReference>
<sequence length="146" mass="16117">MAEIQTLAAALEVAPLELLFPGLISRQVDIFPGRQGDSLEAALQFTGELLTGFDFSEIPGDPSIADVGDRYDWLDNLGQSGERLGLARQWQGLIEQAVELEDRIADLPDTEPVEHSANLLSQLAQVNRLLEFLLARMRSLGMEVDR</sequence>
<dbReference type="EMBL" id="CP050124">
    <property type="protein sequence ID" value="QIP37568.1"/>
    <property type="molecule type" value="Genomic_DNA"/>
</dbReference>
<organism evidence="1 2">
    <name type="scientific">Rhodococcus erythropolis</name>
    <name type="common">Arthrobacter picolinophilus</name>
    <dbReference type="NCBI Taxonomy" id="1833"/>
    <lineage>
        <taxon>Bacteria</taxon>
        <taxon>Bacillati</taxon>
        <taxon>Actinomycetota</taxon>
        <taxon>Actinomycetes</taxon>
        <taxon>Mycobacteriales</taxon>
        <taxon>Nocardiaceae</taxon>
        <taxon>Rhodococcus</taxon>
        <taxon>Rhodococcus erythropolis group</taxon>
    </lineage>
</organism>
<accession>A0A6G9CL11</accession>
<evidence type="ECO:0000313" key="2">
    <source>
        <dbReference type="Proteomes" id="UP000502345"/>
    </source>
</evidence>
<dbReference type="AlphaFoldDB" id="A0A6G9CL11"/>
<protein>
    <submittedName>
        <fullName evidence="1">Uncharacterized protein</fullName>
    </submittedName>
</protein>
<gene>
    <name evidence="1" type="ORF">G9444_0324</name>
</gene>